<evidence type="ECO:0000256" key="6">
    <source>
        <dbReference type="SAM" id="SignalP"/>
    </source>
</evidence>
<feature type="domain" description="TonB-dependent receptor plug" evidence="8">
    <location>
        <begin position="80"/>
        <end position="184"/>
    </location>
</feature>
<organism evidence="9 10">
    <name type="scientific">Sphingomonas faeni</name>
    <dbReference type="NCBI Taxonomy" id="185950"/>
    <lineage>
        <taxon>Bacteria</taxon>
        <taxon>Pseudomonadati</taxon>
        <taxon>Pseudomonadota</taxon>
        <taxon>Alphaproteobacteria</taxon>
        <taxon>Sphingomonadales</taxon>
        <taxon>Sphingomonadaceae</taxon>
        <taxon>Sphingomonas</taxon>
    </lineage>
</organism>
<dbReference type="InterPro" id="IPR037066">
    <property type="entry name" value="Plug_dom_sf"/>
</dbReference>
<feature type="compositionally biased region" description="Low complexity" evidence="5">
    <location>
        <begin position="33"/>
        <end position="54"/>
    </location>
</feature>
<dbReference type="PANTHER" id="PTHR40980:SF3">
    <property type="entry name" value="TONB-DEPENDENT RECEPTOR-LIKE BETA-BARREL DOMAIN-CONTAINING PROTEIN"/>
    <property type="match status" value="1"/>
</dbReference>
<protein>
    <submittedName>
        <fullName evidence="9">TonB-dependent receptor</fullName>
    </submittedName>
</protein>
<dbReference type="Pfam" id="PF07715">
    <property type="entry name" value="Plug"/>
    <property type="match status" value="1"/>
</dbReference>
<feature type="region of interest" description="Disordered" evidence="5">
    <location>
        <begin position="33"/>
        <end position="59"/>
    </location>
</feature>
<keyword evidence="3" id="KW-0998">Cell outer membrane</keyword>
<comment type="similarity">
    <text evidence="4">Belongs to the TonB-dependent receptor family.</text>
</comment>
<evidence type="ECO:0000256" key="2">
    <source>
        <dbReference type="ARBA" id="ARBA00023136"/>
    </source>
</evidence>
<accession>A0A2T5U4W4</accession>
<dbReference type="InterPro" id="IPR036942">
    <property type="entry name" value="Beta-barrel_TonB_sf"/>
</dbReference>
<evidence type="ECO:0000256" key="4">
    <source>
        <dbReference type="RuleBase" id="RU003357"/>
    </source>
</evidence>
<comment type="subcellular location">
    <subcellularLocation>
        <location evidence="1 4">Cell outer membrane</location>
    </subcellularLocation>
</comment>
<evidence type="ECO:0000256" key="5">
    <source>
        <dbReference type="SAM" id="MobiDB-lite"/>
    </source>
</evidence>
<dbReference type="Pfam" id="PF00593">
    <property type="entry name" value="TonB_dep_Rec_b-barrel"/>
    <property type="match status" value="1"/>
</dbReference>
<sequence length="1061" mass="115359">MTLHNCSVRNLAITTSALALMLGLATAATAQTPAPTAPAADSAQAAQKPAPDATLPDGATSEDILVVGTRASLQSAIARKRKAGTVVDSIVADDIASFPDKNLGDSLARVTGVQLDRDFGEGTKISIRGVEPDLNRIEINGVTQASADGSRSGDLRDLATELVKSIDVYKGYSADLTEGGLGGTVSVETRRPLELAKPLLSAVASAQHLDTAQKWRPRLTGIFGTPHFLLDGLGILGTVNYEKKQLRQDYISNTNWKRIADFDRSDEKTIANPAYANFNTYGSCAGVGGANAAAATTRRLACETQFFDWVPTVPRLRQRRIDDQRLSADLQVQYEFAPNFRAYAEAIITNRKQQFNDVNYSLDLGRFERFNYDAALPVGLNGATSRPQITAGTSTSENHVVTSALTALNSVNVGTAAAPVWNGASNILGVQRRDFKYDQRTRYYLTGFDWTFDDLKIKALASHSTGRTVNDTNLLAYSTGIGGITIDRRNDLGIPVFVFPENFDPNSTGAYVRPGTINAPGRQAGPTVQYRPSDNNNKEDQLKLDADWNTNLPFLTSIEYGGQFRWQEYENYNGGGSRLLTPAVSANPSTGAAAVPAVYQTSANVSYTTVVTDTPPAVRAANTYYMTQAQYAQFIAANTGGLPGAGLFTGLKGAPAGLPSQLSVPAIDFDRLGQIYDLSGFDQDLVRNADGQSQIPTVFIKETVAAAYLKGNFEQDVLGMRFSGNAGVRYIKTTDKGTGTNISRQTRIRPGTGVPGIPAVIETVTLAANSLSLKNSYTDWLPAFNGALEITPNLTFRANWARNLARPKPTDLVPNVNCLDDSTDITGLQDACTAGNPDLVPYRADQWEVNLGWFPNKDTAVSIGYFKKYEKSFVISNVTRGDVDLFQDGSLFTVRQPVNGFGALLDGIEGSVQTAFTFLPAPFDGLGASGNFTYARAIRTNLTNVATGQPLNDYPGLSKWTANASIFYDKDWLNIRVNYNYRSNWLAVVSDVNFDNSPIYRRGEGYFDAKVTFRFPEQHTQLFMEIQNINKESSASYIDKARPVEYYYAGQRFFAGLQLKF</sequence>
<name>A0A2T5U4W4_9SPHN</name>
<dbReference type="Gene3D" id="2.40.170.20">
    <property type="entry name" value="TonB-dependent receptor, beta-barrel domain"/>
    <property type="match status" value="1"/>
</dbReference>
<dbReference type="InterPro" id="IPR010104">
    <property type="entry name" value="TonB_rcpt_bac"/>
</dbReference>
<keyword evidence="6" id="KW-0732">Signal</keyword>
<dbReference type="PANTHER" id="PTHR40980">
    <property type="entry name" value="PLUG DOMAIN-CONTAINING PROTEIN"/>
    <property type="match status" value="1"/>
</dbReference>
<dbReference type="GO" id="GO:0009279">
    <property type="term" value="C:cell outer membrane"/>
    <property type="evidence" value="ECO:0007669"/>
    <property type="project" value="UniProtKB-SubCell"/>
</dbReference>
<feature type="signal peptide" evidence="6">
    <location>
        <begin position="1"/>
        <end position="30"/>
    </location>
</feature>
<evidence type="ECO:0000256" key="1">
    <source>
        <dbReference type="ARBA" id="ARBA00004442"/>
    </source>
</evidence>
<dbReference type="InterPro" id="IPR012910">
    <property type="entry name" value="Plug_dom"/>
</dbReference>
<dbReference type="Gene3D" id="2.170.130.10">
    <property type="entry name" value="TonB-dependent receptor, plug domain"/>
    <property type="match status" value="1"/>
</dbReference>
<reference evidence="9 10" key="1">
    <citation type="submission" date="2018-04" db="EMBL/GenBank/DDBJ databases">
        <title>Genomic Encyclopedia of Type Strains, Phase III (KMG-III): the genomes of soil and plant-associated and newly described type strains.</title>
        <authorList>
            <person name="Whitman W."/>
        </authorList>
    </citation>
    <scope>NUCLEOTIDE SEQUENCE [LARGE SCALE GENOMIC DNA]</scope>
    <source>
        <strain evidence="9 10">MA-olki</strain>
    </source>
</reference>
<dbReference type="OrthoDB" id="5476657at2"/>
<keyword evidence="4" id="KW-0798">TonB box</keyword>
<dbReference type="SUPFAM" id="SSF56935">
    <property type="entry name" value="Porins"/>
    <property type="match status" value="1"/>
</dbReference>
<keyword evidence="9" id="KW-0675">Receptor</keyword>
<evidence type="ECO:0000256" key="3">
    <source>
        <dbReference type="ARBA" id="ARBA00023237"/>
    </source>
</evidence>
<dbReference type="NCBIfam" id="TIGR01782">
    <property type="entry name" value="TonB-Xanth-Caul"/>
    <property type="match status" value="1"/>
</dbReference>
<dbReference type="Proteomes" id="UP000244013">
    <property type="component" value="Unassembled WGS sequence"/>
</dbReference>
<evidence type="ECO:0000259" key="8">
    <source>
        <dbReference type="Pfam" id="PF07715"/>
    </source>
</evidence>
<gene>
    <name evidence="9" type="ORF">C8J25_105291</name>
</gene>
<keyword evidence="2 4" id="KW-0472">Membrane</keyword>
<evidence type="ECO:0000259" key="7">
    <source>
        <dbReference type="Pfam" id="PF00593"/>
    </source>
</evidence>
<feature type="domain" description="TonB-dependent receptor-like beta-barrel" evidence="7">
    <location>
        <begin position="496"/>
        <end position="1029"/>
    </location>
</feature>
<dbReference type="InterPro" id="IPR000531">
    <property type="entry name" value="Beta-barrel_TonB"/>
</dbReference>
<dbReference type="EMBL" id="QAYE01000005">
    <property type="protein sequence ID" value="PTW46510.1"/>
    <property type="molecule type" value="Genomic_DNA"/>
</dbReference>
<proteinExistence type="inferred from homology"/>
<dbReference type="AlphaFoldDB" id="A0A2T5U4W4"/>
<evidence type="ECO:0000313" key="10">
    <source>
        <dbReference type="Proteomes" id="UP000244013"/>
    </source>
</evidence>
<feature type="chain" id="PRO_5015443759" evidence="6">
    <location>
        <begin position="31"/>
        <end position="1061"/>
    </location>
</feature>
<evidence type="ECO:0000313" key="9">
    <source>
        <dbReference type="EMBL" id="PTW46510.1"/>
    </source>
</evidence>
<feature type="region of interest" description="Disordered" evidence="5">
    <location>
        <begin position="516"/>
        <end position="538"/>
    </location>
</feature>
<comment type="caution">
    <text evidence="9">The sequence shown here is derived from an EMBL/GenBank/DDBJ whole genome shotgun (WGS) entry which is preliminary data.</text>
</comment>